<comment type="caution">
    <text evidence="1">The sequence shown here is derived from an EMBL/GenBank/DDBJ whole genome shotgun (WGS) entry which is preliminary data.</text>
</comment>
<proteinExistence type="predicted"/>
<protein>
    <submittedName>
        <fullName evidence="1">Uncharacterized protein</fullName>
    </submittedName>
</protein>
<organism evidence="1 2">
    <name type="scientific">Coprinellus micaceus</name>
    <name type="common">Glistening ink-cap mushroom</name>
    <name type="synonym">Coprinus micaceus</name>
    <dbReference type="NCBI Taxonomy" id="71717"/>
    <lineage>
        <taxon>Eukaryota</taxon>
        <taxon>Fungi</taxon>
        <taxon>Dikarya</taxon>
        <taxon>Basidiomycota</taxon>
        <taxon>Agaricomycotina</taxon>
        <taxon>Agaricomycetes</taxon>
        <taxon>Agaricomycetidae</taxon>
        <taxon>Agaricales</taxon>
        <taxon>Agaricineae</taxon>
        <taxon>Psathyrellaceae</taxon>
        <taxon>Coprinellus</taxon>
    </lineage>
</organism>
<dbReference type="Proteomes" id="UP000298030">
    <property type="component" value="Unassembled WGS sequence"/>
</dbReference>
<reference evidence="1 2" key="1">
    <citation type="journal article" date="2019" name="Nat. Ecol. Evol.">
        <title>Megaphylogeny resolves global patterns of mushroom evolution.</title>
        <authorList>
            <person name="Varga T."/>
            <person name="Krizsan K."/>
            <person name="Foldi C."/>
            <person name="Dima B."/>
            <person name="Sanchez-Garcia M."/>
            <person name="Sanchez-Ramirez S."/>
            <person name="Szollosi G.J."/>
            <person name="Szarkandi J.G."/>
            <person name="Papp V."/>
            <person name="Albert L."/>
            <person name="Andreopoulos W."/>
            <person name="Angelini C."/>
            <person name="Antonin V."/>
            <person name="Barry K.W."/>
            <person name="Bougher N.L."/>
            <person name="Buchanan P."/>
            <person name="Buyck B."/>
            <person name="Bense V."/>
            <person name="Catcheside P."/>
            <person name="Chovatia M."/>
            <person name="Cooper J."/>
            <person name="Damon W."/>
            <person name="Desjardin D."/>
            <person name="Finy P."/>
            <person name="Geml J."/>
            <person name="Haridas S."/>
            <person name="Hughes K."/>
            <person name="Justo A."/>
            <person name="Karasinski D."/>
            <person name="Kautmanova I."/>
            <person name="Kiss B."/>
            <person name="Kocsube S."/>
            <person name="Kotiranta H."/>
            <person name="LaButti K.M."/>
            <person name="Lechner B.E."/>
            <person name="Liimatainen K."/>
            <person name="Lipzen A."/>
            <person name="Lukacs Z."/>
            <person name="Mihaltcheva S."/>
            <person name="Morgado L.N."/>
            <person name="Niskanen T."/>
            <person name="Noordeloos M.E."/>
            <person name="Ohm R.A."/>
            <person name="Ortiz-Santana B."/>
            <person name="Ovrebo C."/>
            <person name="Racz N."/>
            <person name="Riley R."/>
            <person name="Savchenko A."/>
            <person name="Shiryaev A."/>
            <person name="Soop K."/>
            <person name="Spirin V."/>
            <person name="Szebenyi C."/>
            <person name="Tomsovsky M."/>
            <person name="Tulloss R.E."/>
            <person name="Uehling J."/>
            <person name="Grigoriev I.V."/>
            <person name="Vagvolgyi C."/>
            <person name="Papp T."/>
            <person name="Martin F.M."/>
            <person name="Miettinen O."/>
            <person name="Hibbett D.S."/>
            <person name="Nagy L.G."/>
        </authorList>
    </citation>
    <scope>NUCLEOTIDE SEQUENCE [LARGE SCALE GENOMIC DNA]</scope>
    <source>
        <strain evidence="1 2">FP101781</strain>
    </source>
</reference>
<sequence length="56" mass="6333">MLKLEVQTELLRVSFEKVPFPRTRIRNHSALNGPPTPTAQLHNSGSVWMDVCVDDT</sequence>
<evidence type="ECO:0000313" key="1">
    <source>
        <dbReference type="EMBL" id="TEB29061.1"/>
    </source>
</evidence>
<evidence type="ECO:0000313" key="2">
    <source>
        <dbReference type="Proteomes" id="UP000298030"/>
    </source>
</evidence>
<keyword evidence="2" id="KW-1185">Reference proteome</keyword>
<gene>
    <name evidence="1" type="ORF">FA13DRAFT_1735164</name>
</gene>
<name>A0A4Y7T4W6_COPMI</name>
<dbReference type="EMBL" id="QPFP01000029">
    <property type="protein sequence ID" value="TEB29061.1"/>
    <property type="molecule type" value="Genomic_DNA"/>
</dbReference>
<dbReference type="AlphaFoldDB" id="A0A4Y7T4W6"/>
<accession>A0A4Y7T4W6</accession>